<feature type="compositionally biased region" description="Low complexity" evidence="2">
    <location>
        <begin position="83"/>
        <end position="96"/>
    </location>
</feature>
<proteinExistence type="predicted"/>
<reference evidence="4 5" key="1">
    <citation type="journal article" date="2018" name="IMA Fungus">
        <title>IMA Genome-F 9: Draft genome sequence of Annulohypoxylon stygium, Aspergillus mulundensis, Berkeleyomyces basicola (syn. Thielaviopsis basicola), Ceratocystis smalleyi, two Cercospora beticola strains, Coleophoma cylindrospora, Fusarium fracticaudum, Phialophora cf. hyalina, and Morchella septimelata.</title>
        <authorList>
            <person name="Wingfield B.D."/>
            <person name="Bills G.F."/>
            <person name="Dong Y."/>
            <person name="Huang W."/>
            <person name="Nel W.J."/>
            <person name="Swalarsk-Parry B.S."/>
            <person name="Vaghefi N."/>
            <person name="Wilken P.M."/>
            <person name="An Z."/>
            <person name="de Beer Z.W."/>
            <person name="De Vos L."/>
            <person name="Chen L."/>
            <person name="Duong T.A."/>
            <person name="Gao Y."/>
            <person name="Hammerbacher A."/>
            <person name="Kikkert J.R."/>
            <person name="Li Y."/>
            <person name="Li H."/>
            <person name="Li K."/>
            <person name="Li Q."/>
            <person name="Liu X."/>
            <person name="Ma X."/>
            <person name="Naidoo K."/>
            <person name="Pethybridge S.J."/>
            <person name="Sun J."/>
            <person name="Steenkamp E.T."/>
            <person name="van der Nest M.A."/>
            <person name="van Wyk S."/>
            <person name="Wingfield M.J."/>
            <person name="Xiong C."/>
            <person name="Yue Q."/>
            <person name="Zhang X."/>
        </authorList>
    </citation>
    <scope>NUCLEOTIDE SEQUENCE [LARGE SCALE GENOMIC DNA]</scope>
    <source>
        <strain evidence="4 5">BP 5553</strain>
    </source>
</reference>
<dbReference type="OrthoDB" id="2991872at2759"/>
<keyword evidence="5" id="KW-1185">Reference proteome</keyword>
<sequence>MARLSRGCLRCRQRRVRCDEGRPSCQRCINRNEACEGYRDEASSIFRHETDKVIEHARALQALSPPSSKASSQPSARKRSRSVDAASPSRRSSSVPGQDADPSALAPGETADIKLRNPRPWLIKELPSETMPPVEEQAVDSFMEKYVIYPCKQTSSPGFLEHLPCMFQEVNVNGRYALRWAVRAAAYADLSKDQDSDILARKALQCYGMALSALGDSLATPGKAPDDYDLMTVVVLDIFETLYIPKEAAKGSHAQGMVQILRLRGSDLVYNSRGWSLFRLAHHRIQKQQLSFNVPPIPDTINWLNQLNENEPYVRLEKNANAISDTCKRARMLLDLINVVGLPASTIVDMIKELHSLDQSAVSWRQTSKWSFKNLTVSERPDLEPATCGITGTIQLHPDIWMAYEWNYHRAARIIFLEQLLKCSKAALETPDLDNVEEKTLTDTIAECTSTIQWLADEVLSTVPQSFGDVDHMGRAHDIMDGLPRCRAIGGYLLLWPIKITKGQPFATTLEQKERAWKLHLATRASYDPIQHPALLEHSTQTQVQKFIGKYRPGLASFLQGRLLQLRPISQLNLLSADHDEHGPADLVGAVDPLVVSAALDNVLARAHRLLVAVVEPEDDLATQDDGVVDAQRSVHRNREVAGDVSDAKADAAGRAPRQLRSVLPRRLLVVHRHRPAPVEHGEGRACGPEGPEQRDLSVCAEDRRPVRCVRRHDHPRVRAGRGHGPGRGRVGSGAGGGVGRHLGSWSRGVLGVVEALESLEGLGLLAVLGLILVQNAVGSSRASEESVSYHLGPGSRASYRNEVDCEIPLSEGEQYILKIGTLSERNANCQLCRFFTDAIHSQTSLFFGLSSATLDSRQIHLSIEKPRPALQWQLENDIFYSGIVQQGSSDRIDPNGGFKEFVDWGQIRSWVPPQSVQAYDSDPSNFNFPRLHPVKNFKVIDISKSCIVDAPQSCEYVALSYVWGKEFHGRCQATLSNIEALEAPGGLKSIDHPATLSDALETCANLGHQYLWIDALCIIQDDIDNKQHQINHMGRIYQGAIFCIIAAAGHDVTYGLPGVSQRRAWNGVEGDVYDMKLSARLHSVPQCILASKWSTRAWTFQESMLSKRLMFFTDFGVFYYDREANSERYLVEQTTCFDSMASDQFYMSHDHQTMLVAYTGRQLSFDEDILKAFSGVLNWKFKGATTYGLPCEAFDRSILWETDNYMSASRTSKPESLFPSWSWASAFGTVRFPDGYGIAFWATVIPSPGSNGTLTYMVPSPEHQTGHGAFDSRGFGISCGVAWSHGCIATQHSDDLTFDCSAKEYKKRLQAKWKLYTDYWIDAFGSFLADHPFSETDIEAAHVAGRLLVYTQEAAFEVEWVDKSDTKFPGKQCLLIRSKDGSLAGMISLGSPQMEKLGATRHNPTRFIALSLSLESVPELEPTVCSNCNSYFVSDFGQESTRGHCMRENIEDMPANPESLTLSCSSELSVRSPLKRTYPPDIYYLDSSGDPIPAWSPIMMNVMLVQSVNSNEDKIVERLGVGQIYLKKWVQAERRFQTLILE</sequence>
<evidence type="ECO:0000313" key="5">
    <source>
        <dbReference type="Proteomes" id="UP000254866"/>
    </source>
</evidence>
<feature type="region of interest" description="Disordered" evidence="2">
    <location>
        <begin position="58"/>
        <end position="111"/>
    </location>
</feature>
<dbReference type="Pfam" id="PF00172">
    <property type="entry name" value="Zn_clus"/>
    <property type="match status" value="1"/>
</dbReference>
<dbReference type="RefSeq" id="XP_031868214.1">
    <property type="nucleotide sequence ID" value="XM_032015945.1"/>
</dbReference>
<keyword evidence="1" id="KW-0539">Nucleus</keyword>
<name>A0A370TJ55_9HELO</name>
<dbReference type="InterPro" id="IPR036864">
    <property type="entry name" value="Zn2-C6_fun-type_DNA-bd_sf"/>
</dbReference>
<dbReference type="PANTHER" id="PTHR38791">
    <property type="entry name" value="ZN(II)2CYS6 TRANSCRIPTION FACTOR (EUROFUNG)-RELATED-RELATED"/>
    <property type="match status" value="1"/>
</dbReference>
<feature type="compositionally biased region" description="Basic residues" evidence="2">
    <location>
        <begin position="717"/>
        <end position="727"/>
    </location>
</feature>
<dbReference type="GeneID" id="43600171"/>
<accession>A0A370TJ55</accession>
<dbReference type="GO" id="GO:0000981">
    <property type="term" value="F:DNA-binding transcription factor activity, RNA polymerase II-specific"/>
    <property type="evidence" value="ECO:0007669"/>
    <property type="project" value="InterPro"/>
</dbReference>
<evidence type="ECO:0000259" key="3">
    <source>
        <dbReference type="PROSITE" id="PS50048"/>
    </source>
</evidence>
<organism evidence="4 5">
    <name type="scientific">Venustampulla echinocandica</name>
    <dbReference type="NCBI Taxonomy" id="2656787"/>
    <lineage>
        <taxon>Eukaryota</taxon>
        <taxon>Fungi</taxon>
        <taxon>Dikarya</taxon>
        <taxon>Ascomycota</taxon>
        <taxon>Pezizomycotina</taxon>
        <taxon>Leotiomycetes</taxon>
        <taxon>Helotiales</taxon>
        <taxon>Pleuroascaceae</taxon>
        <taxon>Venustampulla</taxon>
    </lineage>
</organism>
<dbReference type="SMART" id="SM00066">
    <property type="entry name" value="GAL4"/>
    <property type="match status" value="1"/>
</dbReference>
<evidence type="ECO:0000256" key="1">
    <source>
        <dbReference type="ARBA" id="ARBA00023242"/>
    </source>
</evidence>
<dbReference type="Pfam" id="PF06985">
    <property type="entry name" value="HET"/>
    <property type="match status" value="1"/>
</dbReference>
<feature type="domain" description="Zn(2)-C6 fungal-type" evidence="3">
    <location>
        <begin position="7"/>
        <end position="35"/>
    </location>
</feature>
<evidence type="ECO:0000256" key="2">
    <source>
        <dbReference type="SAM" id="MobiDB-lite"/>
    </source>
</evidence>
<feature type="region of interest" description="Disordered" evidence="2">
    <location>
        <begin position="717"/>
        <end position="738"/>
    </location>
</feature>
<dbReference type="InterPro" id="IPR001138">
    <property type="entry name" value="Zn2Cys6_DnaBD"/>
</dbReference>
<feature type="compositionally biased region" description="Low complexity" evidence="2">
    <location>
        <begin position="59"/>
        <end position="75"/>
    </location>
</feature>
<comment type="caution">
    <text evidence="4">The sequence shown here is derived from an EMBL/GenBank/DDBJ whole genome shotgun (WGS) entry which is preliminary data.</text>
</comment>
<dbReference type="Gene3D" id="4.10.240.10">
    <property type="entry name" value="Zn(2)-C6 fungal-type DNA-binding domain"/>
    <property type="match status" value="1"/>
</dbReference>
<dbReference type="STRING" id="2656787.A0A370TJ55"/>
<dbReference type="CDD" id="cd00067">
    <property type="entry name" value="GAL4"/>
    <property type="match status" value="1"/>
</dbReference>
<dbReference type="InterPro" id="IPR010730">
    <property type="entry name" value="HET"/>
</dbReference>
<dbReference type="InterPro" id="IPR053175">
    <property type="entry name" value="DHMBA_Reg_Transcription_Factor"/>
</dbReference>
<dbReference type="GO" id="GO:0008270">
    <property type="term" value="F:zinc ion binding"/>
    <property type="evidence" value="ECO:0007669"/>
    <property type="project" value="InterPro"/>
</dbReference>
<dbReference type="EMBL" id="NPIC01000006">
    <property type="protein sequence ID" value="RDL35391.1"/>
    <property type="molecule type" value="Genomic_DNA"/>
</dbReference>
<evidence type="ECO:0000313" key="4">
    <source>
        <dbReference type="EMBL" id="RDL35391.1"/>
    </source>
</evidence>
<dbReference type="PROSITE" id="PS50048">
    <property type="entry name" value="ZN2_CY6_FUNGAL_2"/>
    <property type="match status" value="1"/>
</dbReference>
<dbReference type="SUPFAM" id="SSF57701">
    <property type="entry name" value="Zn2/Cys6 DNA-binding domain"/>
    <property type="match status" value="1"/>
</dbReference>
<protein>
    <recommendedName>
        <fullName evidence="3">Zn(2)-C6 fungal-type domain-containing protein</fullName>
    </recommendedName>
</protein>
<dbReference type="PROSITE" id="PS00463">
    <property type="entry name" value="ZN2_CY6_FUNGAL_1"/>
    <property type="match status" value="1"/>
</dbReference>
<dbReference type="Proteomes" id="UP000254866">
    <property type="component" value="Unassembled WGS sequence"/>
</dbReference>
<feature type="compositionally biased region" description="Gly residues" evidence="2">
    <location>
        <begin position="728"/>
        <end position="738"/>
    </location>
</feature>
<gene>
    <name evidence="4" type="ORF">BP5553_07322</name>
</gene>